<protein>
    <submittedName>
        <fullName evidence="1">DUF1847 domain-containing protein</fullName>
    </submittedName>
    <submittedName>
        <fullName evidence="2">Metal-binding protein</fullName>
    </submittedName>
</protein>
<sequence length="230" mass="25755">MQDFHPECAVCPYDWSERYCRKEGGKGPKNCPSLRHKALKERSLELLRADPALMNFATQASLQETAGYSGREKGYANIKPAKPRIQEIVEFAKRMEYHRLGMAFCIGLRKEAEVVHKIFTDNGLELVSICCKAGRTPKEAIGLTQADHVDPSQEKETMCNPVLQALLANEHDVELNVLMGLCVGHDSLFIKHAEAPVTVLAVKDRLLGHAPLTAVYQYDAYYRNLKCPLA</sequence>
<dbReference type="EMBL" id="CP039543">
    <property type="protein sequence ID" value="QJT09981.1"/>
    <property type="molecule type" value="Genomic_DNA"/>
</dbReference>
<dbReference type="AlphaFoldDB" id="A0A6P1ZKR5"/>
<evidence type="ECO:0000313" key="2">
    <source>
        <dbReference type="EMBL" id="TVM35900.1"/>
    </source>
</evidence>
<dbReference type="RefSeq" id="WP_144234234.1">
    <property type="nucleotide sequence ID" value="NZ_CP039543.1"/>
</dbReference>
<name>A0A6P1ZKR5_9BACT</name>
<proteinExistence type="predicted"/>
<evidence type="ECO:0000313" key="3">
    <source>
        <dbReference type="Proteomes" id="UP000434052"/>
    </source>
</evidence>
<keyword evidence="4" id="KW-1185">Reference proteome</keyword>
<dbReference type="Pfam" id="PF08901">
    <property type="entry name" value="DUF1847"/>
    <property type="match status" value="1"/>
</dbReference>
<dbReference type="Proteomes" id="UP000503251">
    <property type="component" value="Chromosome"/>
</dbReference>
<evidence type="ECO:0000313" key="1">
    <source>
        <dbReference type="EMBL" id="QJT09981.1"/>
    </source>
</evidence>
<organism evidence="2 3">
    <name type="scientific">Oceanidesulfovibrio marinus</name>
    <dbReference type="NCBI Taxonomy" id="370038"/>
    <lineage>
        <taxon>Bacteria</taxon>
        <taxon>Pseudomonadati</taxon>
        <taxon>Thermodesulfobacteriota</taxon>
        <taxon>Desulfovibrionia</taxon>
        <taxon>Desulfovibrionales</taxon>
        <taxon>Desulfovibrionaceae</taxon>
        <taxon>Oceanidesulfovibrio</taxon>
    </lineage>
</organism>
<reference evidence="2 3" key="1">
    <citation type="submission" date="2018-06" db="EMBL/GenBank/DDBJ databases">
        <title>Complete genome of Desulfovibrio marinus P48SEP.</title>
        <authorList>
            <person name="Crispim J.S."/>
            <person name="Vidigal P.M.P."/>
            <person name="Silva L.C.F."/>
            <person name="Araujo L.C."/>
            <person name="Laguardia C.N."/>
            <person name="Dias R.S."/>
            <person name="Sousa M.P."/>
            <person name="Paula S.O."/>
            <person name="Silva C."/>
        </authorList>
    </citation>
    <scope>NUCLEOTIDE SEQUENCE [LARGE SCALE GENOMIC DNA]</scope>
    <source>
        <strain evidence="2 3">P48SEP</strain>
    </source>
</reference>
<dbReference type="Proteomes" id="UP000434052">
    <property type="component" value="Unassembled WGS sequence"/>
</dbReference>
<dbReference type="EMBL" id="QMIF01000002">
    <property type="protein sequence ID" value="TVM35900.1"/>
    <property type="molecule type" value="Genomic_DNA"/>
</dbReference>
<evidence type="ECO:0000313" key="4">
    <source>
        <dbReference type="Proteomes" id="UP000503251"/>
    </source>
</evidence>
<dbReference type="OrthoDB" id="9795204at2"/>
<reference evidence="1 4" key="2">
    <citation type="submission" date="2019-04" db="EMBL/GenBank/DDBJ databases">
        <title>Isolation and culture of sulfate reducing bacteria from the cold seep of the South China Sea.</title>
        <authorList>
            <person name="Sun C."/>
            <person name="Liu R."/>
        </authorList>
    </citation>
    <scope>NUCLEOTIDE SEQUENCE [LARGE SCALE GENOMIC DNA]</scope>
    <source>
        <strain evidence="1 4">CS1</strain>
    </source>
</reference>
<gene>
    <name evidence="2" type="ORF">DQK91_04405</name>
    <name evidence="1" type="ORF">E8L03_14025</name>
</gene>
<dbReference type="InterPro" id="IPR014997">
    <property type="entry name" value="DUF1847"/>
</dbReference>
<accession>A0A6P1ZKR5</accession>